<name>A0ABT7NRA4_9SPHI</name>
<evidence type="ECO:0000256" key="2">
    <source>
        <dbReference type="SAM" id="SignalP"/>
    </source>
</evidence>
<reference evidence="3" key="1">
    <citation type="submission" date="2020-06" db="EMBL/GenBank/DDBJ databases">
        <authorList>
            <person name="Dong N."/>
        </authorList>
    </citation>
    <scope>NUCLEOTIDE SEQUENCE</scope>
    <source>
        <strain evidence="3">R1692</strain>
    </source>
</reference>
<dbReference type="RefSeq" id="WP_286652048.1">
    <property type="nucleotide sequence ID" value="NZ_JACAGK010000057.1"/>
</dbReference>
<comment type="caution">
    <text evidence="3">The sequence shown here is derived from an EMBL/GenBank/DDBJ whole genome shotgun (WGS) entry which is preliminary data.</text>
</comment>
<protein>
    <recommendedName>
        <fullName evidence="5">VCBS repeat-containing protein</fullName>
    </recommendedName>
</protein>
<evidence type="ECO:0008006" key="5">
    <source>
        <dbReference type="Google" id="ProtNLM"/>
    </source>
</evidence>
<keyword evidence="4" id="KW-1185">Reference proteome</keyword>
<evidence type="ECO:0000313" key="4">
    <source>
        <dbReference type="Proteomes" id="UP001170954"/>
    </source>
</evidence>
<sequence>MQKLSTLFSLAIILAFTQCNSTSNSTINGSDSNSDSTAQPIDSLSSMENPNMNAENQLDSLVEGHILLPASYRIWKPSEAISRIIDSTWLALYKNGDQYFIGKINYQIEHAAEEPCSGLPTETIVPEYQTYAFFNLREMKAGAIDSISIEKPVLNPNESSSFSFNGKKYSIKASGRAFDDRDKNGVGVYKLELFEDDRFARVILQQDQYNDTHTEIMLIGDFDKDGKPDFLFSSPRDYEEERVIINLSNSPYAFEGNRQFDC</sequence>
<keyword evidence="2" id="KW-0732">Signal</keyword>
<dbReference type="Proteomes" id="UP001170954">
    <property type="component" value="Unassembled WGS sequence"/>
</dbReference>
<dbReference type="EMBL" id="JACAGK010000057">
    <property type="protein sequence ID" value="MDM1049781.1"/>
    <property type="molecule type" value="Genomic_DNA"/>
</dbReference>
<reference evidence="3" key="2">
    <citation type="journal article" date="2022" name="Sci. Total Environ.">
        <title>Prevalence, transmission, and molecular epidemiology of tet(X)-positive bacteria among humans, animals, and environmental niches in China: An epidemiological, and genomic-based study.</title>
        <authorList>
            <person name="Dong N."/>
            <person name="Zeng Y."/>
            <person name="Cai C."/>
            <person name="Sun C."/>
            <person name="Lu J."/>
            <person name="Liu C."/>
            <person name="Zhou H."/>
            <person name="Sun Q."/>
            <person name="Shu L."/>
            <person name="Wang H."/>
            <person name="Wang Y."/>
            <person name="Wang S."/>
            <person name="Wu C."/>
            <person name="Chan E.W."/>
            <person name="Chen G."/>
            <person name="Shen Z."/>
            <person name="Chen S."/>
            <person name="Zhang R."/>
        </authorList>
    </citation>
    <scope>NUCLEOTIDE SEQUENCE</scope>
    <source>
        <strain evidence="3">R1692</strain>
    </source>
</reference>
<gene>
    <name evidence="3" type="ORF">HX018_16195</name>
</gene>
<feature type="signal peptide" evidence="2">
    <location>
        <begin position="1"/>
        <end position="21"/>
    </location>
</feature>
<accession>A0ABT7NRA4</accession>
<evidence type="ECO:0000313" key="3">
    <source>
        <dbReference type="EMBL" id="MDM1049781.1"/>
    </source>
</evidence>
<feature type="region of interest" description="Disordered" evidence="1">
    <location>
        <begin position="24"/>
        <end position="52"/>
    </location>
</feature>
<organism evidence="3 4">
    <name type="scientific">Sphingobacterium hotanense</name>
    <dbReference type="NCBI Taxonomy" id="649196"/>
    <lineage>
        <taxon>Bacteria</taxon>
        <taxon>Pseudomonadati</taxon>
        <taxon>Bacteroidota</taxon>
        <taxon>Sphingobacteriia</taxon>
        <taxon>Sphingobacteriales</taxon>
        <taxon>Sphingobacteriaceae</taxon>
        <taxon>Sphingobacterium</taxon>
    </lineage>
</organism>
<feature type="chain" id="PRO_5045094131" description="VCBS repeat-containing protein" evidence="2">
    <location>
        <begin position="22"/>
        <end position="262"/>
    </location>
</feature>
<evidence type="ECO:0000256" key="1">
    <source>
        <dbReference type="SAM" id="MobiDB-lite"/>
    </source>
</evidence>
<proteinExistence type="predicted"/>